<dbReference type="HOGENOM" id="CLU_048140_0_0_1"/>
<organism evidence="1 2">
    <name type="scientific">Galerina marginata (strain CBS 339.88)</name>
    <dbReference type="NCBI Taxonomy" id="685588"/>
    <lineage>
        <taxon>Eukaryota</taxon>
        <taxon>Fungi</taxon>
        <taxon>Dikarya</taxon>
        <taxon>Basidiomycota</taxon>
        <taxon>Agaricomycotina</taxon>
        <taxon>Agaricomycetes</taxon>
        <taxon>Agaricomycetidae</taxon>
        <taxon>Agaricales</taxon>
        <taxon>Agaricineae</taxon>
        <taxon>Strophariaceae</taxon>
        <taxon>Galerina</taxon>
    </lineage>
</organism>
<dbReference type="EMBL" id="KL142382">
    <property type="protein sequence ID" value="KDR74948.1"/>
    <property type="molecule type" value="Genomic_DNA"/>
</dbReference>
<evidence type="ECO:0000313" key="2">
    <source>
        <dbReference type="Proteomes" id="UP000027222"/>
    </source>
</evidence>
<sequence length="453" mass="51095">MTTPTLPQELIELIIESLATGEDDNERRKTALKACALTSWSFFLPARKHRFAELHLFEDDGEVKFFSRNPRGREKLEMFLQLLVRDPCHALPGQPLLASHIRSLVIHLSGIMADFSFFNTLDSALAPILLHFLSNCRLNVKKLLISVPDAKPYLWESLDKDVKCALLQFSSVTDLNIRHINALPTEVILNYANIESLSLEGVTLDDRNIISSAPSSSRGKKKLTGPVLERLSLTRRYCLMRTVWSFETTYFDLSCLRSLHLSPNHHPEVWVPLQSLPSLRFLSVLDINYENSSYFLPRQADFGLLGGLETLELGGRLGGGPRDAGLLPLSRLKIFNMNEAFTPSSIRTLIFSILWYVSTPESEKKHFWPRSGWKTVGNALSSTRFPNLETVHLNLSFMYGSDSGPLDPTLAVKHLQMVKKKIHRLFPSISKETPPQVEITFTIRPLSAAYPAA</sequence>
<dbReference type="AlphaFoldDB" id="A0A067T7L7"/>
<dbReference type="InterPro" id="IPR032675">
    <property type="entry name" value="LRR_dom_sf"/>
</dbReference>
<dbReference type="OrthoDB" id="3069366at2759"/>
<gene>
    <name evidence="1" type="ORF">GALMADRAFT_227288</name>
</gene>
<protein>
    <recommendedName>
        <fullName evidence="3">F-box domain-containing protein</fullName>
    </recommendedName>
</protein>
<proteinExistence type="predicted"/>
<accession>A0A067T7L7</accession>
<dbReference type="Gene3D" id="3.80.10.10">
    <property type="entry name" value="Ribonuclease Inhibitor"/>
    <property type="match status" value="1"/>
</dbReference>
<dbReference type="SUPFAM" id="SSF52047">
    <property type="entry name" value="RNI-like"/>
    <property type="match status" value="1"/>
</dbReference>
<name>A0A067T7L7_GALM3</name>
<reference evidence="2" key="1">
    <citation type="journal article" date="2014" name="Proc. Natl. Acad. Sci. U.S.A.">
        <title>Extensive sampling of basidiomycete genomes demonstrates inadequacy of the white-rot/brown-rot paradigm for wood decay fungi.</title>
        <authorList>
            <person name="Riley R."/>
            <person name="Salamov A.A."/>
            <person name="Brown D.W."/>
            <person name="Nagy L.G."/>
            <person name="Floudas D."/>
            <person name="Held B.W."/>
            <person name="Levasseur A."/>
            <person name="Lombard V."/>
            <person name="Morin E."/>
            <person name="Otillar R."/>
            <person name="Lindquist E.A."/>
            <person name="Sun H."/>
            <person name="LaButti K.M."/>
            <person name="Schmutz J."/>
            <person name="Jabbour D."/>
            <person name="Luo H."/>
            <person name="Baker S.E."/>
            <person name="Pisabarro A.G."/>
            <person name="Walton J.D."/>
            <person name="Blanchette R.A."/>
            <person name="Henrissat B."/>
            <person name="Martin F."/>
            <person name="Cullen D."/>
            <person name="Hibbett D.S."/>
            <person name="Grigoriev I.V."/>
        </authorList>
    </citation>
    <scope>NUCLEOTIDE SEQUENCE [LARGE SCALE GENOMIC DNA]</scope>
    <source>
        <strain evidence="2">CBS 339.88</strain>
    </source>
</reference>
<evidence type="ECO:0000313" key="1">
    <source>
        <dbReference type="EMBL" id="KDR74948.1"/>
    </source>
</evidence>
<evidence type="ECO:0008006" key="3">
    <source>
        <dbReference type="Google" id="ProtNLM"/>
    </source>
</evidence>
<dbReference type="Proteomes" id="UP000027222">
    <property type="component" value="Unassembled WGS sequence"/>
</dbReference>
<keyword evidence="2" id="KW-1185">Reference proteome</keyword>